<keyword evidence="2" id="KW-1185">Reference proteome</keyword>
<organism evidence="1 2">
    <name type="scientific">Methanobrevibacter curvatus</name>
    <dbReference type="NCBI Taxonomy" id="49547"/>
    <lineage>
        <taxon>Archaea</taxon>
        <taxon>Methanobacteriati</taxon>
        <taxon>Methanobacteriota</taxon>
        <taxon>Methanomada group</taxon>
        <taxon>Methanobacteria</taxon>
        <taxon>Methanobacteriales</taxon>
        <taxon>Methanobacteriaceae</taxon>
        <taxon>Methanobrevibacter</taxon>
    </lineage>
</organism>
<dbReference type="PATRIC" id="fig|49547.3.peg.1494"/>
<protein>
    <submittedName>
        <fullName evidence="1">Uncharacterized protein</fullName>
    </submittedName>
</protein>
<evidence type="ECO:0000313" key="1">
    <source>
        <dbReference type="EMBL" id="KZX11526.1"/>
    </source>
</evidence>
<comment type="caution">
    <text evidence="1">The sequence shown here is derived from an EMBL/GenBank/DDBJ whole genome shotgun (WGS) entry which is preliminary data.</text>
</comment>
<reference evidence="1 2" key="1">
    <citation type="submission" date="2016-04" db="EMBL/GenBank/DDBJ databases">
        <title>Genome sequence of Methanobrevibacter curvatus DSM 11111.</title>
        <authorList>
            <person name="Poehlein A."/>
            <person name="Seedorf H."/>
            <person name="Daniel R."/>
        </authorList>
    </citation>
    <scope>NUCLEOTIDE SEQUENCE [LARGE SCALE GENOMIC DNA]</scope>
    <source>
        <strain evidence="1 2">DSM 11111</strain>
    </source>
</reference>
<sequence length="59" mass="7055">MKIEKVFEFLKINLELEKIHAYMLKSVSKKVYLTVLLMKILISEGYNEIQEIIHLVNFK</sequence>
<dbReference type="EMBL" id="LWMV01000185">
    <property type="protein sequence ID" value="KZX11526.1"/>
    <property type="molecule type" value="Genomic_DNA"/>
</dbReference>
<gene>
    <name evidence="1" type="ORF">MBCUR_13980</name>
</gene>
<name>A0A166A3S9_9EURY</name>
<proteinExistence type="predicted"/>
<evidence type="ECO:0000313" key="2">
    <source>
        <dbReference type="Proteomes" id="UP000077245"/>
    </source>
</evidence>
<dbReference type="Proteomes" id="UP000077245">
    <property type="component" value="Unassembled WGS sequence"/>
</dbReference>
<dbReference type="AlphaFoldDB" id="A0A166A3S9"/>
<accession>A0A166A3S9</accession>